<keyword evidence="5" id="KW-0472">Membrane</keyword>
<dbReference type="Gene3D" id="2.60.40.10">
    <property type="entry name" value="Immunoglobulins"/>
    <property type="match status" value="1"/>
</dbReference>
<evidence type="ECO:0000256" key="7">
    <source>
        <dbReference type="ARBA" id="ARBA00023180"/>
    </source>
</evidence>
<dbReference type="InterPro" id="IPR007110">
    <property type="entry name" value="Ig-like_dom"/>
</dbReference>
<dbReference type="GO" id="GO:0005886">
    <property type="term" value="C:plasma membrane"/>
    <property type="evidence" value="ECO:0007669"/>
    <property type="project" value="UniProtKB-SubCell"/>
</dbReference>
<evidence type="ECO:0000256" key="4">
    <source>
        <dbReference type="ARBA" id="ARBA00022859"/>
    </source>
</evidence>
<reference evidence="9" key="1">
    <citation type="submission" date="2014-11" db="EMBL/GenBank/DDBJ databases">
        <authorList>
            <person name="Amaro Gonzalez C."/>
        </authorList>
    </citation>
    <scope>NUCLEOTIDE SEQUENCE</scope>
</reference>
<dbReference type="AlphaFoldDB" id="A0A0E9RM67"/>
<protein>
    <recommendedName>
        <fullName evidence="8">Ig-like domain-containing protein</fullName>
    </recommendedName>
</protein>
<dbReference type="InterPro" id="IPR013106">
    <property type="entry name" value="Ig_V-set"/>
</dbReference>
<keyword evidence="6" id="KW-1015">Disulfide bond</keyword>
<keyword evidence="4" id="KW-0391">Immunity</keyword>
<reference evidence="9" key="2">
    <citation type="journal article" date="2015" name="Fish Shellfish Immunol.">
        <title>Early steps in the European eel (Anguilla anguilla)-Vibrio vulnificus interaction in the gills: Role of the RtxA13 toxin.</title>
        <authorList>
            <person name="Callol A."/>
            <person name="Pajuelo D."/>
            <person name="Ebbesson L."/>
            <person name="Teles M."/>
            <person name="MacKenzie S."/>
            <person name="Amaro C."/>
        </authorList>
    </citation>
    <scope>NUCLEOTIDE SEQUENCE</scope>
</reference>
<dbReference type="InterPro" id="IPR036179">
    <property type="entry name" value="Ig-like_dom_sf"/>
</dbReference>
<evidence type="ECO:0000256" key="3">
    <source>
        <dbReference type="ARBA" id="ARBA00022729"/>
    </source>
</evidence>
<keyword evidence="2" id="KW-1003">Cell membrane</keyword>
<name>A0A0E9RM67_ANGAN</name>
<proteinExistence type="predicted"/>
<feature type="domain" description="Ig-like" evidence="8">
    <location>
        <begin position="12"/>
        <end position="43"/>
    </location>
</feature>
<dbReference type="PANTHER" id="PTHR19433">
    <property type="entry name" value="T-CELL RECEPTOR ALPHA CHAIN V REGION-RELATED"/>
    <property type="match status" value="1"/>
</dbReference>
<dbReference type="GO" id="GO:0002376">
    <property type="term" value="P:immune system process"/>
    <property type="evidence" value="ECO:0007669"/>
    <property type="project" value="UniProtKB-KW"/>
</dbReference>
<organism evidence="9">
    <name type="scientific">Anguilla anguilla</name>
    <name type="common">European freshwater eel</name>
    <name type="synonym">Muraena anguilla</name>
    <dbReference type="NCBI Taxonomy" id="7936"/>
    <lineage>
        <taxon>Eukaryota</taxon>
        <taxon>Metazoa</taxon>
        <taxon>Chordata</taxon>
        <taxon>Craniata</taxon>
        <taxon>Vertebrata</taxon>
        <taxon>Euteleostomi</taxon>
        <taxon>Actinopterygii</taxon>
        <taxon>Neopterygii</taxon>
        <taxon>Teleostei</taxon>
        <taxon>Anguilliformes</taxon>
        <taxon>Anguillidae</taxon>
        <taxon>Anguilla</taxon>
    </lineage>
</organism>
<dbReference type="GO" id="GO:0009617">
    <property type="term" value="P:response to bacterium"/>
    <property type="evidence" value="ECO:0007669"/>
    <property type="project" value="TreeGrafter"/>
</dbReference>
<evidence type="ECO:0000256" key="5">
    <source>
        <dbReference type="ARBA" id="ARBA00023136"/>
    </source>
</evidence>
<evidence type="ECO:0000256" key="1">
    <source>
        <dbReference type="ARBA" id="ARBA00004236"/>
    </source>
</evidence>
<sequence length="77" mass="8472">MLGGSFQNEITPTSTTVHALEGNNVTLSCSYSGYANNIQWYRQYPRSKPEFLLLILEGTGTVQKATPPDPRPSANIE</sequence>
<comment type="subcellular location">
    <subcellularLocation>
        <location evidence="1">Cell membrane</location>
    </subcellularLocation>
</comment>
<dbReference type="SUPFAM" id="SSF48726">
    <property type="entry name" value="Immunoglobulin"/>
    <property type="match status" value="1"/>
</dbReference>
<evidence type="ECO:0000256" key="6">
    <source>
        <dbReference type="ARBA" id="ARBA00023157"/>
    </source>
</evidence>
<evidence type="ECO:0000259" key="8">
    <source>
        <dbReference type="PROSITE" id="PS50835"/>
    </source>
</evidence>
<keyword evidence="3" id="KW-0732">Signal</keyword>
<accession>A0A0E9RM67</accession>
<dbReference type="Pfam" id="PF07686">
    <property type="entry name" value="V-set"/>
    <property type="match status" value="1"/>
</dbReference>
<evidence type="ECO:0000256" key="2">
    <source>
        <dbReference type="ARBA" id="ARBA00022475"/>
    </source>
</evidence>
<keyword evidence="7" id="KW-0325">Glycoprotein</keyword>
<evidence type="ECO:0000313" key="9">
    <source>
        <dbReference type="EMBL" id="JAH29902.1"/>
    </source>
</evidence>
<dbReference type="InterPro" id="IPR013783">
    <property type="entry name" value="Ig-like_fold"/>
</dbReference>
<dbReference type="InterPro" id="IPR052051">
    <property type="entry name" value="TCR_complex_component"/>
</dbReference>
<dbReference type="EMBL" id="GBXM01078675">
    <property type="protein sequence ID" value="JAH29902.1"/>
    <property type="molecule type" value="Transcribed_RNA"/>
</dbReference>
<dbReference type="PROSITE" id="PS50835">
    <property type="entry name" value="IG_LIKE"/>
    <property type="match status" value="1"/>
</dbReference>